<evidence type="ECO:0000313" key="7">
    <source>
        <dbReference type="Proteomes" id="UP000290682"/>
    </source>
</evidence>
<name>A0ABY0FHP6_9NEIS</name>
<dbReference type="EMBL" id="REGR01000002">
    <property type="protein sequence ID" value="RXZ44946.1"/>
    <property type="molecule type" value="Genomic_DNA"/>
</dbReference>
<dbReference type="SUPFAM" id="SSF53850">
    <property type="entry name" value="Periplasmic binding protein-like II"/>
    <property type="match status" value="1"/>
</dbReference>
<dbReference type="Pfam" id="PF03466">
    <property type="entry name" value="LysR_substrate"/>
    <property type="match status" value="1"/>
</dbReference>
<keyword evidence="7" id="KW-1185">Reference proteome</keyword>
<dbReference type="PANTHER" id="PTHR30126:SF98">
    <property type="entry name" value="HTH-TYPE TRANSCRIPTIONAL ACTIVATOR BAUR"/>
    <property type="match status" value="1"/>
</dbReference>
<keyword evidence="4" id="KW-0804">Transcription</keyword>
<dbReference type="InterPro" id="IPR036390">
    <property type="entry name" value="WH_DNA-bd_sf"/>
</dbReference>
<evidence type="ECO:0000256" key="4">
    <source>
        <dbReference type="ARBA" id="ARBA00023163"/>
    </source>
</evidence>
<reference evidence="6 7" key="1">
    <citation type="submission" date="2018-10" db="EMBL/GenBank/DDBJ databases">
        <title>Draft genome of Fastidiocella sp. strain 375T, a bacterium isolated from a karstic cave dripping water.</title>
        <authorList>
            <person name="Coelho C."/>
            <person name="Verissimo A."/>
            <person name="Tiago I."/>
        </authorList>
    </citation>
    <scope>NUCLEOTIDE SEQUENCE [LARGE SCALE GENOMIC DNA]</scope>
    <source>
        <strain evidence="6 7">CAVE-375</strain>
    </source>
</reference>
<dbReference type="CDD" id="cd05466">
    <property type="entry name" value="PBP2_LTTR_substrate"/>
    <property type="match status" value="1"/>
</dbReference>
<dbReference type="RefSeq" id="WP_129211514.1">
    <property type="nucleotide sequence ID" value="NZ_REGR01000002.1"/>
</dbReference>
<gene>
    <name evidence="6" type="ORF">EBB06_03385</name>
</gene>
<dbReference type="Gene3D" id="3.40.190.10">
    <property type="entry name" value="Periplasmic binding protein-like II"/>
    <property type="match status" value="2"/>
</dbReference>
<proteinExistence type="inferred from homology"/>
<comment type="similarity">
    <text evidence="1">Belongs to the LysR transcriptional regulatory family.</text>
</comment>
<accession>A0ABY0FHP6</accession>
<feature type="domain" description="HTH lysR-type" evidence="5">
    <location>
        <begin position="6"/>
        <end position="63"/>
    </location>
</feature>
<organism evidence="6 7">
    <name type="scientific">Crenobacter cavernae</name>
    <dbReference type="NCBI Taxonomy" id="2290923"/>
    <lineage>
        <taxon>Bacteria</taxon>
        <taxon>Pseudomonadati</taxon>
        <taxon>Pseudomonadota</taxon>
        <taxon>Betaproteobacteria</taxon>
        <taxon>Neisseriales</taxon>
        <taxon>Neisseriaceae</taxon>
        <taxon>Crenobacter</taxon>
    </lineage>
</organism>
<evidence type="ECO:0000313" key="6">
    <source>
        <dbReference type="EMBL" id="RXZ44946.1"/>
    </source>
</evidence>
<dbReference type="Pfam" id="PF00126">
    <property type="entry name" value="HTH_1"/>
    <property type="match status" value="1"/>
</dbReference>
<evidence type="ECO:0000259" key="5">
    <source>
        <dbReference type="PROSITE" id="PS50931"/>
    </source>
</evidence>
<comment type="caution">
    <text evidence="6">The sequence shown here is derived from an EMBL/GenBank/DDBJ whole genome shotgun (WGS) entry which is preliminary data.</text>
</comment>
<dbReference type="PROSITE" id="PS50931">
    <property type="entry name" value="HTH_LYSR"/>
    <property type="match status" value="1"/>
</dbReference>
<dbReference type="SUPFAM" id="SSF46785">
    <property type="entry name" value="Winged helix' DNA-binding domain"/>
    <property type="match status" value="1"/>
</dbReference>
<keyword evidence="3" id="KW-0238">DNA-binding</keyword>
<evidence type="ECO:0000256" key="1">
    <source>
        <dbReference type="ARBA" id="ARBA00009437"/>
    </source>
</evidence>
<dbReference type="InterPro" id="IPR000847">
    <property type="entry name" value="LysR_HTH_N"/>
</dbReference>
<keyword evidence="2" id="KW-0805">Transcription regulation</keyword>
<dbReference type="Proteomes" id="UP000290682">
    <property type="component" value="Unassembled WGS sequence"/>
</dbReference>
<dbReference type="PANTHER" id="PTHR30126">
    <property type="entry name" value="HTH-TYPE TRANSCRIPTIONAL REGULATOR"/>
    <property type="match status" value="1"/>
</dbReference>
<evidence type="ECO:0000256" key="2">
    <source>
        <dbReference type="ARBA" id="ARBA00023015"/>
    </source>
</evidence>
<evidence type="ECO:0000256" key="3">
    <source>
        <dbReference type="ARBA" id="ARBA00023125"/>
    </source>
</evidence>
<dbReference type="Gene3D" id="1.10.10.10">
    <property type="entry name" value="Winged helix-like DNA-binding domain superfamily/Winged helix DNA-binding domain"/>
    <property type="match status" value="1"/>
</dbReference>
<protein>
    <submittedName>
        <fullName evidence="6">LysR family transcriptional regulator</fullName>
    </submittedName>
</protein>
<dbReference type="InterPro" id="IPR036388">
    <property type="entry name" value="WH-like_DNA-bd_sf"/>
</dbReference>
<dbReference type="InterPro" id="IPR005119">
    <property type="entry name" value="LysR_subst-bd"/>
</dbReference>
<sequence>MQVHGVDLKLLRIFDTIVRCRSFVAAQIELNVGQSTISDYVKQLEGRLGVRLCERGRGGFKLTEQGKVLHEASQKLLSAVETFRLDIGTLDRRLTGQVNIGFIDNIVTDSRSPVLKSLSAFSKEASEVHIHIDVATPSELEQRVVDGRLHLAIAPFQNRLPGLDYRPLYREEHGLFCAAGHPLAKRGGESIRREDLRGARIVARGYNRGHDLEELGGTESAAATSDNVEGRAMLILTGQYIGFLPVHYASRWVERGQLLRLGGDALTHHLDFEVAIKRGVHPAPMLARVLESLQRKDEPAAD</sequence>